<gene>
    <name evidence="6" type="ORF">CHT91_05140</name>
</gene>
<proteinExistence type="predicted"/>
<accession>A0A3E2DHJ6</accession>
<evidence type="ECO:0000256" key="2">
    <source>
        <dbReference type="ARBA" id="ARBA00022741"/>
    </source>
</evidence>
<dbReference type="AlphaFoldDB" id="A0A3E2DHJ6"/>
<dbReference type="InterPro" id="IPR003439">
    <property type="entry name" value="ABC_transporter-like_ATP-bd"/>
</dbReference>
<dbReference type="SMART" id="SM00382">
    <property type="entry name" value="AAA"/>
    <property type="match status" value="1"/>
</dbReference>
<reference evidence="6 7" key="1">
    <citation type="submission" date="2017-07" db="EMBL/GenBank/DDBJ databases">
        <authorList>
            <person name="Sun Z.S."/>
            <person name="Albrecht U."/>
            <person name="Echele G."/>
            <person name="Lee C.C."/>
        </authorList>
    </citation>
    <scope>NUCLEOTIDE SEQUENCE [LARGE SCALE GENOMIC DNA]</scope>
    <source>
        <strain evidence="6 7">P16-029</strain>
    </source>
</reference>
<dbReference type="InterPro" id="IPR017871">
    <property type="entry name" value="ABC_transporter-like_CS"/>
</dbReference>
<dbReference type="PROSITE" id="PS50893">
    <property type="entry name" value="ABC_TRANSPORTER_2"/>
    <property type="match status" value="1"/>
</dbReference>
<dbReference type="RefSeq" id="WP_117189116.1">
    <property type="nucleotide sequence ID" value="NZ_JAQDJS010000010.1"/>
</dbReference>
<dbReference type="FunFam" id="3.40.50.300:FF:000134">
    <property type="entry name" value="Iron-enterobactin ABC transporter ATP-binding protein"/>
    <property type="match status" value="1"/>
</dbReference>
<keyword evidence="4" id="KW-1278">Translocase</keyword>
<dbReference type="GO" id="GO:0005524">
    <property type="term" value="F:ATP binding"/>
    <property type="evidence" value="ECO:0007669"/>
    <property type="project" value="UniProtKB-KW"/>
</dbReference>
<dbReference type="PANTHER" id="PTHR42794">
    <property type="entry name" value="HEMIN IMPORT ATP-BINDING PROTEIN HMUV"/>
    <property type="match status" value="1"/>
</dbReference>
<dbReference type="Pfam" id="PF00005">
    <property type="entry name" value="ABC_tran"/>
    <property type="match status" value="1"/>
</dbReference>
<evidence type="ECO:0000259" key="5">
    <source>
        <dbReference type="PROSITE" id="PS50893"/>
    </source>
</evidence>
<keyword evidence="1" id="KW-0813">Transport</keyword>
<feature type="domain" description="ABC transporter" evidence="5">
    <location>
        <begin position="6"/>
        <end position="238"/>
    </location>
</feature>
<evidence type="ECO:0000256" key="1">
    <source>
        <dbReference type="ARBA" id="ARBA00022448"/>
    </source>
</evidence>
<dbReference type="Gene3D" id="3.40.50.300">
    <property type="entry name" value="P-loop containing nucleotide triphosphate hydrolases"/>
    <property type="match status" value="1"/>
</dbReference>
<dbReference type="PROSITE" id="PS00211">
    <property type="entry name" value="ABC_TRANSPORTER_1"/>
    <property type="match status" value="1"/>
</dbReference>
<dbReference type="SUPFAM" id="SSF52540">
    <property type="entry name" value="P-loop containing nucleoside triphosphate hydrolases"/>
    <property type="match status" value="1"/>
</dbReference>
<evidence type="ECO:0000313" key="6">
    <source>
        <dbReference type="EMBL" id="RFT44856.1"/>
    </source>
</evidence>
<dbReference type="Proteomes" id="UP000259211">
    <property type="component" value="Unassembled WGS sequence"/>
</dbReference>
<dbReference type="EMBL" id="NOWI01000004">
    <property type="protein sequence ID" value="RFT44856.1"/>
    <property type="molecule type" value="Genomic_DNA"/>
</dbReference>
<name>A0A3E2DHJ6_9ACTN</name>
<sequence>MMGTRLTTRRLAAQVEGRTIVRDVDLDFEPGTVTAIIGLNGSGKSTLLRAIAGISRPAAGDVFLDDVPLRRLSARQRARQVSFVAQEDSPPGDLLVRELVALGRTPYGRPWDHGGEDEHRIVMESLDRVDMSDYADRPCSRLSGGERRRVMLARGLAQRTPILMLDEPTNHLDLAQQHHLLALIRDLDQTVVVAIHDLTLTERYADHVAVLAGGHVLTQGPPHDVFTRGEVSRAFGMRLTRHVDPITGLSHLLCDPASPGPLCHTHPTDTSRPEGTS</sequence>
<evidence type="ECO:0000256" key="4">
    <source>
        <dbReference type="ARBA" id="ARBA00022967"/>
    </source>
</evidence>
<protein>
    <submittedName>
        <fullName evidence="6">ABC transporter</fullName>
    </submittedName>
</protein>
<organism evidence="6 7">
    <name type="scientific">Cutibacterium avidum</name>
    <dbReference type="NCBI Taxonomy" id="33010"/>
    <lineage>
        <taxon>Bacteria</taxon>
        <taxon>Bacillati</taxon>
        <taxon>Actinomycetota</taxon>
        <taxon>Actinomycetes</taxon>
        <taxon>Propionibacteriales</taxon>
        <taxon>Propionibacteriaceae</taxon>
        <taxon>Cutibacterium</taxon>
    </lineage>
</organism>
<dbReference type="InterPro" id="IPR003593">
    <property type="entry name" value="AAA+_ATPase"/>
</dbReference>
<dbReference type="GO" id="GO:0016887">
    <property type="term" value="F:ATP hydrolysis activity"/>
    <property type="evidence" value="ECO:0007669"/>
    <property type="project" value="InterPro"/>
</dbReference>
<dbReference type="CDD" id="cd03214">
    <property type="entry name" value="ABC_Iron-Siderophores_B12_Hemin"/>
    <property type="match status" value="1"/>
</dbReference>
<evidence type="ECO:0000313" key="7">
    <source>
        <dbReference type="Proteomes" id="UP000259211"/>
    </source>
</evidence>
<comment type="caution">
    <text evidence="6">The sequence shown here is derived from an EMBL/GenBank/DDBJ whole genome shotgun (WGS) entry which is preliminary data.</text>
</comment>
<keyword evidence="2" id="KW-0547">Nucleotide-binding</keyword>
<dbReference type="PANTHER" id="PTHR42794:SF1">
    <property type="entry name" value="HEMIN IMPORT ATP-BINDING PROTEIN HMUV"/>
    <property type="match status" value="1"/>
</dbReference>
<evidence type="ECO:0000256" key="3">
    <source>
        <dbReference type="ARBA" id="ARBA00022840"/>
    </source>
</evidence>
<dbReference type="InterPro" id="IPR027417">
    <property type="entry name" value="P-loop_NTPase"/>
</dbReference>
<keyword evidence="3" id="KW-0067">ATP-binding</keyword>